<sequence length="158" mass="17498">MIEIPQYMRHNIEIKLHQNDKWLMPYRAHPTDAGADLTSIADHIIYPGDKAMVDTGVSIRIPLGYAGLVYNRSSQGKVRVSLANSVGVIDTSYRGNIKVLLVNEGEDPYVIANRSTRIAQLVITPCLLAEFSPWEATHKDKEWEDTDRGVGGFGSTGT</sequence>
<accession>A0A6J7XRZ6</accession>
<keyword evidence="4" id="KW-0546">Nucleotide metabolism</keyword>
<dbReference type="NCBIfam" id="TIGR00576">
    <property type="entry name" value="dut"/>
    <property type="match status" value="1"/>
</dbReference>
<dbReference type="GO" id="GO:0004170">
    <property type="term" value="F:dUTP diphosphatase activity"/>
    <property type="evidence" value="ECO:0007669"/>
    <property type="project" value="UniProtKB-EC"/>
</dbReference>
<dbReference type="GO" id="GO:0046081">
    <property type="term" value="P:dUTP catabolic process"/>
    <property type="evidence" value="ECO:0007669"/>
    <property type="project" value="InterPro"/>
</dbReference>
<dbReference type="EC" id="3.6.1.23" evidence="2"/>
<comment type="similarity">
    <text evidence="1">Belongs to the dUTPase family.</text>
</comment>
<dbReference type="NCBIfam" id="NF001862">
    <property type="entry name" value="PRK00601.1"/>
    <property type="match status" value="1"/>
</dbReference>
<keyword evidence="3" id="KW-0378">Hydrolase</keyword>
<evidence type="ECO:0000256" key="2">
    <source>
        <dbReference type="ARBA" id="ARBA00012379"/>
    </source>
</evidence>
<dbReference type="Pfam" id="PF00692">
    <property type="entry name" value="dUTPase"/>
    <property type="match status" value="1"/>
</dbReference>
<evidence type="ECO:0000313" key="9">
    <source>
        <dbReference type="EMBL" id="CAB4193274.1"/>
    </source>
</evidence>
<feature type="domain" description="dUTPase-like" evidence="6">
    <location>
        <begin position="21"/>
        <end position="157"/>
    </location>
</feature>
<protein>
    <recommendedName>
        <fullName evidence="2">dUTP diphosphatase</fullName>
        <ecNumber evidence="2">3.6.1.23</ecNumber>
    </recommendedName>
</protein>
<dbReference type="GO" id="GO:0000287">
    <property type="term" value="F:magnesium ion binding"/>
    <property type="evidence" value="ECO:0007669"/>
    <property type="project" value="InterPro"/>
</dbReference>
<evidence type="ECO:0000256" key="3">
    <source>
        <dbReference type="ARBA" id="ARBA00022801"/>
    </source>
</evidence>
<dbReference type="InterPro" id="IPR036157">
    <property type="entry name" value="dUTPase-like_sf"/>
</dbReference>
<dbReference type="InterPro" id="IPR008181">
    <property type="entry name" value="dUTPase"/>
</dbReference>
<dbReference type="EMBL" id="LR798422">
    <property type="protein sequence ID" value="CAB5230788.1"/>
    <property type="molecule type" value="Genomic_DNA"/>
</dbReference>
<reference evidence="11" key="1">
    <citation type="submission" date="2020-05" db="EMBL/GenBank/DDBJ databases">
        <authorList>
            <person name="Chiriac C."/>
            <person name="Salcher M."/>
            <person name="Ghai R."/>
            <person name="Kavagutti S V."/>
        </authorList>
    </citation>
    <scope>NUCLEOTIDE SEQUENCE</scope>
</reference>
<dbReference type="EMBL" id="LR797079">
    <property type="protein sequence ID" value="CAB4185567.1"/>
    <property type="molecule type" value="Genomic_DNA"/>
</dbReference>
<dbReference type="EMBL" id="LR797435">
    <property type="protein sequence ID" value="CAB4216162.1"/>
    <property type="molecule type" value="Genomic_DNA"/>
</dbReference>
<dbReference type="InterPro" id="IPR033704">
    <property type="entry name" value="dUTPase_trimeric"/>
</dbReference>
<feature type="compositionally biased region" description="Basic and acidic residues" evidence="5">
    <location>
        <begin position="139"/>
        <end position="148"/>
    </location>
</feature>
<evidence type="ECO:0000256" key="1">
    <source>
        <dbReference type="ARBA" id="ARBA00006581"/>
    </source>
</evidence>
<dbReference type="PANTHER" id="PTHR11241:SF0">
    <property type="entry name" value="DEOXYURIDINE 5'-TRIPHOSPHATE NUCLEOTIDOHYDROLASE"/>
    <property type="match status" value="1"/>
</dbReference>
<dbReference type="InterPro" id="IPR029054">
    <property type="entry name" value="dUTPase-like"/>
</dbReference>
<dbReference type="EMBL" id="LR797194">
    <property type="protein sequence ID" value="CAB4193274.1"/>
    <property type="molecule type" value="Genomic_DNA"/>
</dbReference>
<organism evidence="11">
    <name type="scientific">uncultured Caudovirales phage</name>
    <dbReference type="NCBI Taxonomy" id="2100421"/>
    <lineage>
        <taxon>Viruses</taxon>
        <taxon>Duplodnaviria</taxon>
        <taxon>Heunggongvirae</taxon>
        <taxon>Uroviricota</taxon>
        <taxon>Caudoviricetes</taxon>
        <taxon>Peduoviridae</taxon>
        <taxon>Maltschvirus</taxon>
        <taxon>Maltschvirus maltsch</taxon>
    </lineage>
</organism>
<dbReference type="CDD" id="cd07557">
    <property type="entry name" value="trimeric_dUTPase"/>
    <property type="match status" value="1"/>
</dbReference>
<dbReference type="PANTHER" id="PTHR11241">
    <property type="entry name" value="DEOXYURIDINE 5'-TRIPHOSPHATE NUCLEOTIDOHYDROLASE"/>
    <property type="match status" value="1"/>
</dbReference>
<evidence type="ECO:0000313" key="10">
    <source>
        <dbReference type="EMBL" id="CAB4216162.1"/>
    </source>
</evidence>
<feature type="compositionally biased region" description="Gly residues" evidence="5">
    <location>
        <begin position="149"/>
        <end position="158"/>
    </location>
</feature>
<proteinExistence type="inferred from homology"/>
<evidence type="ECO:0000313" key="11">
    <source>
        <dbReference type="EMBL" id="CAB5230788.1"/>
    </source>
</evidence>
<evidence type="ECO:0000313" key="8">
    <source>
        <dbReference type="EMBL" id="CAB4185567.1"/>
    </source>
</evidence>
<evidence type="ECO:0000313" key="7">
    <source>
        <dbReference type="EMBL" id="CAB4174186.1"/>
    </source>
</evidence>
<gene>
    <name evidence="8" type="ORF">UFOVP1123_98</name>
    <name evidence="9" type="ORF">UFOVP1239_52</name>
    <name evidence="10" type="ORF">UFOVP1484_102</name>
    <name evidence="11" type="ORF">UFOVP1577_108</name>
    <name evidence="7" type="ORF">UFOVP961_28</name>
</gene>
<evidence type="ECO:0000256" key="5">
    <source>
        <dbReference type="SAM" id="MobiDB-lite"/>
    </source>
</evidence>
<evidence type="ECO:0000259" key="6">
    <source>
        <dbReference type="Pfam" id="PF00692"/>
    </source>
</evidence>
<dbReference type="SUPFAM" id="SSF51283">
    <property type="entry name" value="dUTPase-like"/>
    <property type="match status" value="1"/>
</dbReference>
<name>A0A6J7XRZ6_9CAUD</name>
<dbReference type="EMBL" id="LR796912">
    <property type="protein sequence ID" value="CAB4174186.1"/>
    <property type="molecule type" value="Genomic_DNA"/>
</dbReference>
<feature type="region of interest" description="Disordered" evidence="5">
    <location>
        <begin position="139"/>
        <end position="158"/>
    </location>
</feature>
<evidence type="ECO:0000256" key="4">
    <source>
        <dbReference type="ARBA" id="ARBA00023080"/>
    </source>
</evidence>
<dbReference type="GO" id="GO:0006226">
    <property type="term" value="P:dUMP biosynthetic process"/>
    <property type="evidence" value="ECO:0007669"/>
    <property type="project" value="InterPro"/>
</dbReference>
<dbReference type="Gene3D" id="2.70.40.10">
    <property type="match status" value="1"/>
</dbReference>